<evidence type="ECO:0000313" key="2">
    <source>
        <dbReference type="EMBL" id="KAF2287784.1"/>
    </source>
</evidence>
<evidence type="ECO:0000313" key="3">
    <source>
        <dbReference type="Proteomes" id="UP000467840"/>
    </source>
</evidence>
<comment type="caution">
    <text evidence="2">The sequence shown here is derived from an EMBL/GenBank/DDBJ whole genome shotgun (WGS) entry which is preliminary data.</text>
</comment>
<evidence type="ECO:0008006" key="4">
    <source>
        <dbReference type="Google" id="ProtNLM"/>
    </source>
</evidence>
<keyword evidence="3" id="KW-1185">Reference proteome</keyword>
<accession>A0A6A6KH96</accession>
<keyword evidence="1" id="KW-0175">Coiled coil</keyword>
<protein>
    <recommendedName>
        <fullName evidence="4">Retrotransposon gag domain-containing protein</fullName>
    </recommendedName>
</protein>
<dbReference type="EMBL" id="JAAGAX010000016">
    <property type="protein sequence ID" value="KAF2287784.1"/>
    <property type="molecule type" value="Genomic_DNA"/>
</dbReference>
<name>A0A6A6KH96_HEVBR</name>
<dbReference type="AlphaFoldDB" id="A0A6A6KH96"/>
<organism evidence="2 3">
    <name type="scientific">Hevea brasiliensis</name>
    <name type="common">Para rubber tree</name>
    <name type="synonym">Siphonia brasiliensis</name>
    <dbReference type="NCBI Taxonomy" id="3981"/>
    <lineage>
        <taxon>Eukaryota</taxon>
        <taxon>Viridiplantae</taxon>
        <taxon>Streptophyta</taxon>
        <taxon>Embryophyta</taxon>
        <taxon>Tracheophyta</taxon>
        <taxon>Spermatophyta</taxon>
        <taxon>Magnoliopsida</taxon>
        <taxon>eudicotyledons</taxon>
        <taxon>Gunneridae</taxon>
        <taxon>Pentapetalae</taxon>
        <taxon>rosids</taxon>
        <taxon>fabids</taxon>
        <taxon>Malpighiales</taxon>
        <taxon>Euphorbiaceae</taxon>
        <taxon>Crotonoideae</taxon>
        <taxon>Micrandreae</taxon>
        <taxon>Hevea</taxon>
    </lineage>
</organism>
<proteinExistence type="predicted"/>
<dbReference type="Proteomes" id="UP000467840">
    <property type="component" value="Chromosome 8"/>
</dbReference>
<evidence type="ECO:0000256" key="1">
    <source>
        <dbReference type="SAM" id="Coils"/>
    </source>
</evidence>
<reference evidence="2 3" key="1">
    <citation type="journal article" date="2020" name="Mol. Plant">
        <title>The Chromosome-Based Rubber Tree Genome Provides New Insights into Spurge Genome Evolution and Rubber Biosynthesis.</title>
        <authorList>
            <person name="Liu J."/>
            <person name="Shi C."/>
            <person name="Shi C.C."/>
            <person name="Li W."/>
            <person name="Zhang Q.J."/>
            <person name="Zhang Y."/>
            <person name="Li K."/>
            <person name="Lu H.F."/>
            <person name="Shi C."/>
            <person name="Zhu S.T."/>
            <person name="Xiao Z.Y."/>
            <person name="Nan H."/>
            <person name="Yue Y."/>
            <person name="Zhu X.G."/>
            <person name="Wu Y."/>
            <person name="Hong X.N."/>
            <person name="Fan G.Y."/>
            <person name="Tong Y."/>
            <person name="Zhang D."/>
            <person name="Mao C.L."/>
            <person name="Liu Y.L."/>
            <person name="Hao S.J."/>
            <person name="Liu W.Q."/>
            <person name="Lv M.Q."/>
            <person name="Zhang H.B."/>
            <person name="Liu Y."/>
            <person name="Hu-Tang G.R."/>
            <person name="Wang J.P."/>
            <person name="Wang J.H."/>
            <person name="Sun Y.H."/>
            <person name="Ni S.B."/>
            <person name="Chen W.B."/>
            <person name="Zhang X.C."/>
            <person name="Jiao Y.N."/>
            <person name="Eichler E.E."/>
            <person name="Li G.H."/>
            <person name="Liu X."/>
            <person name="Gao L.Z."/>
        </authorList>
    </citation>
    <scope>NUCLEOTIDE SEQUENCE [LARGE SCALE GENOMIC DNA]</scope>
    <source>
        <strain evidence="3">cv. GT1</strain>
        <tissue evidence="2">Leaf</tissue>
    </source>
</reference>
<feature type="coiled-coil region" evidence="1">
    <location>
        <begin position="49"/>
        <end position="83"/>
    </location>
</feature>
<sequence length="230" mass="26082">MVLVDQLVVLMERSKGVARRGDVASQEIPFTLGGDGDLDMWPTKVELHIADGEEKLEEMDNRIKELNGRLDEFREEVQVAFNAAIDKPTRVGSCPSKVKDVDDEMVIMKRAIAQGGVASPSTLPLAMPSKVEVPKQSSKGISQCQEIDNFLWGLEQYFQAIGIDEDARKIKHAPLYLADTTMVWWRRRHANINKGTFVLVAWDDFKKELRKQFYLDNAAHEARAKLRRLS</sequence>
<gene>
    <name evidence="2" type="ORF">GH714_002711</name>
</gene>